<dbReference type="PANTHER" id="PTHR30329:SF21">
    <property type="entry name" value="LIPOPROTEIN YIAD-RELATED"/>
    <property type="match status" value="1"/>
</dbReference>
<dbReference type="Pfam" id="PF00691">
    <property type="entry name" value="OmpA"/>
    <property type="match status" value="1"/>
</dbReference>
<dbReference type="SUPFAM" id="SSF82171">
    <property type="entry name" value="DPP6 N-terminal domain-like"/>
    <property type="match status" value="1"/>
</dbReference>
<dbReference type="CDD" id="cd07185">
    <property type="entry name" value="OmpA_C-like"/>
    <property type="match status" value="1"/>
</dbReference>
<evidence type="ECO:0000313" key="7">
    <source>
        <dbReference type="EMBL" id="PUZ28729.1"/>
    </source>
</evidence>
<protein>
    <recommendedName>
        <fullName evidence="6">OmpA-like domain-containing protein</fullName>
    </recommendedName>
</protein>
<dbReference type="RefSeq" id="WP_108685368.1">
    <property type="nucleotide sequence ID" value="NZ_QCYK01000001.1"/>
</dbReference>
<evidence type="ECO:0000256" key="5">
    <source>
        <dbReference type="SAM" id="SignalP"/>
    </source>
</evidence>
<dbReference type="OrthoDB" id="9809364at2"/>
<dbReference type="Gene3D" id="3.30.1330.60">
    <property type="entry name" value="OmpA-like domain"/>
    <property type="match status" value="1"/>
</dbReference>
<keyword evidence="8" id="KW-1185">Reference proteome</keyword>
<dbReference type="Gene3D" id="2.60.40.1120">
    <property type="entry name" value="Carboxypeptidase-like, regulatory domain"/>
    <property type="match status" value="1"/>
</dbReference>
<dbReference type="InterPro" id="IPR006665">
    <property type="entry name" value="OmpA-like"/>
</dbReference>
<dbReference type="Pfam" id="PF07676">
    <property type="entry name" value="PD40"/>
    <property type="match status" value="1"/>
</dbReference>
<accession>A0A2T7BM57</accession>
<evidence type="ECO:0000256" key="4">
    <source>
        <dbReference type="PROSITE-ProRule" id="PRU00473"/>
    </source>
</evidence>
<dbReference type="SUPFAM" id="SSF48452">
    <property type="entry name" value="TPR-like"/>
    <property type="match status" value="1"/>
</dbReference>
<dbReference type="PANTHER" id="PTHR30329">
    <property type="entry name" value="STATOR ELEMENT OF FLAGELLAR MOTOR COMPLEX"/>
    <property type="match status" value="1"/>
</dbReference>
<dbReference type="GO" id="GO:0009279">
    <property type="term" value="C:cell outer membrane"/>
    <property type="evidence" value="ECO:0007669"/>
    <property type="project" value="UniProtKB-SubCell"/>
</dbReference>
<feature type="domain" description="OmpA-like" evidence="6">
    <location>
        <begin position="549"/>
        <end position="672"/>
    </location>
</feature>
<comment type="subcellular location">
    <subcellularLocation>
        <location evidence="1">Cell outer membrane</location>
    </subcellularLocation>
</comment>
<dbReference type="EMBL" id="QCYK01000001">
    <property type="protein sequence ID" value="PUZ28729.1"/>
    <property type="molecule type" value="Genomic_DNA"/>
</dbReference>
<sequence>MHLFAKRIVPTLKWLTSLLLLLTATGVHAQYVYEYKHTADVYYDKADYYSAALYYNKSLTEKSVKSRDVTPYGMDRPARTNNKRDYNEIVYKLAESYRKYNDYASAEKWYAQAATLKGNPYPLARFYYGVSLRANKKFDQAIQQFTQFRQEYHETDDYGPRADMEIKNCQFARDDASYQQEYLVTRLGGNINVGGANYAPIAFGPDKMVFTSSRPDSQATAKKKTPFINNLWNASGEDSVYSASDKVDVPAARGLDQGAASITPDGRILFITRWSIVGGIKTTRICAAKRTGTGWSEPVELDANINVAGYNSMQPNVSTDGKYLSFASNRPGGMGKYDIWYCDINADGTLSTAHNMGTTINTREEDEAPYYNSEAKTLVFSTNGRVGLGAMDLFTSNGTFGSWTEPVNLGTPFNSPKDDIYFTAKDVKDPLKSGFISSDRESVCCLELFSFVTTKKPKVNMLGGGVTDCDTHQPLAGVRVSLIDPATNNVLQTVTVDESGLYFFSVEMKKRYKVLFERRDYFAKAIYSNTDTLERIDSMFNPSVCMKRYEIGKPIVLEDIHYDFDKATLRPESKPVLDSIVTLMKDNADIHIEMSAHTDSKGKDAYNMKLSQARAQSCVDYLVSKGVPVSRLIARGYGKTRPVAPNTLPNGKDNPAGRALNRRTEFKVLSTTVLLK</sequence>
<evidence type="ECO:0000256" key="3">
    <source>
        <dbReference type="ARBA" id="ARBA00023237"/>
    </source>
</evidence>
<dbReference type="InterPro" id="IPR011042">
    <property type="entry name" value="6-blade_b-propeller_TolB-like"/>
</dbReference>
<keyword evidence="5" id="KW-0732">Signal</keyword>
<dbReference type="PRINTS" id="PR01021">
    <property type="entry name" value="OMPADOMAIN"/>
</dbReference>
<evidence type="ECO:0000313" key="8">
    <source>
        <dbReference type="Proteomes" id="UP000244450"/>
    </source>
</evidence>
<evidence type="ECO:0000256" key="1">
    <source>
        <dbReference type="ARBA" id="ARBA00004442"/>
    </source>
</evidence>
<dbReference type="AlphaFoldDB" id="A0A2T7BM57"/>
<organism evidence="7 8">
    <name type="scientific">Chitinophaga parva</name>
    <dbReference type="NCBI Taxonomy" id="2169414"/>
    <lineage>
        <taxon>Bacteria</taxon>
        <taxon>Pseudomonadati</taxon>
        <taxon>Bacteroidota</taxon>
        <taxon>Chitinophagia</taxon>
        <taxon>Chitinophagales</taxon>
        <taxon>Chitinophagaceae</taxon>
        <taxon>Chitinophaga</taxon>
    </lineage>
</organism>
<evidence type="ECO:0000256" key="2">
    <source>
        <dbReference type="ARBA" id="ARBA00023136"/>
    </source>
</evidence>
<dbReference type="PROSITE" id="PS51123">
    <property type="entry name" value="OMPA_2"/>
    <property type="match status" value="1"/>
</dbReference>
<dbReference type="SUPFAM" id="SSF103088">
    <property type="entry name" value="OmpA-like"/>
    <property type="match status" value="1"/>
</dbReference>
<dbReference type="SUPFAM" id="SSF49478">
    <property type="entry name" value="Cna protein B-type domain"/>
    <property type="match status" value="1"/>
</dbReference>
<dbReference type="InterPro" id="IPR036737">
    <property type="entry name" value="OmpA-like_sf"/>
</dbReference>
<dbReference type="InterPro" id="IPR011990">
    <property type="entry name" value="TPR-like_helical_dom_sf"/>
</dbReference>
<keyword evidence="3" id="KW-0998">Cell outer membrane</keyword>
<gene>
    <name evidence="7" type="ORF">DCC81_04385</name>
</gene>
<proteinExistence type="predicted"/>
<name>A0A2T7BM57_9BACT</name>
<dbReference type="Proteomes" id="UP000244450">
    <property type="component" value="Unassembled WGS sequence"/>
</dbReference>
<reference evidence="7 8" key="1">
    <citation type="submission" date="2018-04" db="EMBL/GenBank/DDBJ databases">
        <title>Chitinophaga fuyangensis sp. nov., isolated from soil in a chemical factory.</title>
        <authorList>
            <person name="Chen K."/>
        </authorList>
    </citation>
    <scope>NUCLEOTIDE SEQUENCE [LARGE SCALE GENOMIC DNA]</scope>
    <source>
        <strain evidence="7 8">LY-1</strain>
    </source>
</reference>
<dbReference type="InterPro" id="IPR006664">
    <property type="entry name" value="OMP_bac"/>
</dbReference>
<keyword evidence="2 4" id="KW-0472">Membrane</keyword>
<dbReference type="Gene3D" id="1.25.40.10">
    <property type="entry name" value="Tetratricopeptide repeat domain"/>
    <property type="match status" value="1"/>
</dbReference>
<feature type="signal peptide" evidence="5">
    <location>
        <begin position="1"/>
        <end position="29"/>
    </location>
</feature>
<dbReference type="InterPro" id="IPR050330">
    <property type="entry name" value="Bact_OuterMem_StrucFunc"/>
</dbReference>
<evidence type="ECO:0000259" key="6">
    <source>
        <dbReference type="PROSITE" id="PS51123"/>
    </source>
</evidence>
<dbReference type="InterPro" id="IPR011659">
    <property type="entry name" value="WD40"/>
</dbReference>
<comment type="caution">
    <text evidence="7">The sequence shown here is derived from an EMBL/GenBank/DDBJ whole genome shotgun (WGS) entry which is preliminary data.</text>
</comment>
<dbReference type="Gene3D" id="2.120.10.30">
    <property type="entry name" value="TolB, C-terminal domain"/>
    <property type="match status" value="1"/>
</dbReference>
<feature type="chain" id="PRO_5015654964" description="OmpA-like domain-containing protein" evidence="5">
    <location>
        <begin position="30"/>
        <end position="676"/>
    </location>
</feature>